<evidence type="ECO:0000313" key="5">
    <source>
        <dbReference type="Proteomes" id="UP001139333"/>
    </source>
</evidence>
<keyword evidence="1" id="KW-0808">Transferase</keyword>
<protein>
    <submittedName>
        <fullName evidence="4">Sulfurtransferase</fullName>
    </submittedName>
</protein>
<organism evidence="4 5">
    <name type="scientific">Shewanella gaetbuli</name>
    <dbReference type="NCBI Taxonomy" id="220752"/>
    <lineage>
        <taxon>Bacteria</taxon>
        <taxon>Pseudomonadati</taxon>
        <taxon>Pseudomonadota</taxon>
        <taxon>Gammaproteobacteria</taxon>
        <taxon>Alteromonadales</taxon>
        <taxon>Shewanellaceae</taxon>
        <taxon>Shewanella</taxon>
    </lineage>
</organism>
<dbReference type="GO" id="GO:0004792">
    <property type="term" value="F:thiosulfate-cyanide sulfurtransferase activity"/>
    <property type="evidence" value="ECO:0007669"/>
    <property type="project" value="TreeGrafter"/>
</dbReference>
<gene>
    <name evidence="4" type="ORF">L2672_01425</name>
</gene>
<evidence type="ECO:0000313" key="4">
    <source>
        <dbReference type="EMBL" id="MCL1141361.1"/>
    </source>
</evidence>
<keyword evidence="5" id="KW-1185">Reference proteome</keyword>
<evidence type="ECO:0000259" key="3">
    <source>
        <dbReference type="PROSITE" id="PS50206"/>
    </source>
</evidence>
<dbReference type="Pfam" id="PF00581">
    <property type="entry name" value="Rhodanese"/>
    <property type="match status" value="2"/>
</dbReference>
<accession>A0A9X2CIU6</accession>
<dbReference type="CDD" id="cd01449">
    <property type="entry name" value="TST_Repeat_2"/>
    <property type="match status" value="1"/>
</dbReference>
<dbReference type="PANTHER" id="PTHR11364">
    <property type="entry name" value="THIOSULFATE SULFERTANSFERASE"/>
    <property type="match status" value="1"/>
</dbReference>
<dbReference type="PROSITE" id="PS50206">
    <property type="entry name" value="RHODANESE_3"/>
    <property type="match status" value="2"/>
</dbReference>
<dbReference type="Proteomes" id="UP001139333">
    <property type="component" value="Unassembled WGS sequence"/>
</dbReference>
<dbReference type="SUPFAM" id="SSF52821">
    <property type="entry name" value="Rhodanese/Cell cycle control phosphatase"/>
    <property type="match status" value="2"/>
</dbReference>
<dbReference type="EMBL" id="JAKIKP010000001">
    <property type="protein sequence ID" value="MCL1141361.1"/>
    <property type="molecule type" value="Genomic_DNA"/>
</dbReference>
<evidence type="ECO:0000256" key="2">
    <source>
        <dbReference type="ARBA" id="ARBA00022737"/>
    </source>
</evidence>
<dbReference type="FunFam" id="3.40.250.10:FF:000001">
    <property type="entry name" value="Sulfurtransferase"/>
    <property type="match status" value="1"/>
</dbReference>
<proteinExistence type="predicted"/>
<dbReference type="CDD" id="cd01448">
    <property type="entry name" value="TST_Repeat_1"/>
    <property type="match status" value="1"/>
</dbReference>
<evidence type="ECO:0000256" key="1">
    <source>
        <dbReference type="ARBA" id="ARBA00022679"/>
    </source>
</evidence>
<dbReference type="InterPro" id="IPR036873">
    <property type="entry name" value="Rhodanese-like_dom_sf"/>
</dbReference>
<sequence>MTSELVSTAWLVEHLEDENVVLLDASMNTVLGKEPIIYDGVHCIPNALNMSLEESFFDLQSAMSHAMPTEAQFTVAAQNLGIDHDSIVVIYDDQGIYSAPRAWWTFKVMGFENVFVLDGGLPQWMAENLPVANEFASPSKRGNIVGHKQSNLIADVIEVAESINKKSISIFDARGVARFNGSAREPRAGVRSGHIPKSINVPFLQVLNGFKLKSREQLKPLFETTTSAEEQQRIFSCGSGITACILILASKEAEHTRNKLYDGSWAEWGANAQLPIMLAS</sequence>
<reference evidence="4" key="1">
    <citation type="submission" date="2022-01" db="EMBL/GenBank/DDBJ databases">
        <title>Whole genome-based taxonomy of the Shewanellaceae.</title>
        <authorList>
            <person name="Martin-Rodriguez A.J."/>
        </authorList>
    </citation>
    <scope>NUCLEOTIDE SEQUENCE</scope>
    <source>
        <strain evidence="4">DSM 16422</strain>
    </source>
</reference>
<dbReference type="SMART" id="SM00450">
    <property type="entry name" value="RHOD"/>
    <property type="match status" value="2"/>
</dbReference>
<dbReference type="AlphaFoldDB" id="A0A9X2CIU6"/>
<dbReference type="InterPro" id="IPR001763">
    <property type="entry name" value="Rhodanese-like_dom"/>
</dbReference>
<dbReference type="RefSeq" id="WP_248994045.1">
    <property type="nucleotide sequence ID" value="NZ_JAKIKP010000001.1"/>
</dbReference>
<dbReference type="InterPro" id="IPR045078">
    <property type="entry name" value="TST/MPST-like"/>
</dbReference>
<feature type="domain" description="Rhodanese" evidence="3">
    <location>
        <begin position="16"/>
        <end position="133"/>
    </location>
</feature>
<keyword evidence="2" id="KW-0677">Repeat</keyword>
<comment type="caution">
    <text evidence="4">The sequence shown here is derived from an EMBL/GenBank/DDBJ whole genome shotgun (WGS) entry which is preliminary data.</text>
</comment>
<feature type="domain" description="Rhodanese" evidence="3">
    <location>
        <begin position="164"/>
        <end position="277"/>
    </location>
</feature>
<name>A0A9X2CIU6_9GAMM</name>
<dbReference type="PANTHER" id="PTHR11364:SF27">
    <property type="entry name" value="SULFURTRANSFERASE"/>
    <property type="match status" value="1"/>
</dbReference>
<dbReference type="Gene3D" id="3.40.250.10">
    <property type="entry name" value="Rhodanese-like domain"/>
    <property type="match status" value="2"/>
</dbReference>